<evidence type="ECO:0000256" key="1">
    <source>
        <dbReference type="SAM" id="MobiDB-lite"/>
    </source>
</evidence>
<accession>A0ABU2TNW9</accession>
<protein>
    <submittedName>
        <fullName evidence="2">Uncharacterized protein</fullName>
    </submittedName>
</protein>
<dbReference type="EMBL" id="JAVREY010000005">
    <property type="protein sequence ID" value="MDT0462639.1"/>
    <property type="molecule type" value="Genomic_DNA"/>
</dbReference>
<dbReference type="RefSeq" id="WP_311692805.1">
    <property type="nucleotide sequence ID" value="NZ_JAVREY010000005.1"/>
</dbReference>
<reference evidence="3" key="1">
    <citation type="submission" date="2023-07" db="EMBL/GenBank/DDBJ databases">
        <title>30 novel species of actinomycetes from the DSMZ collection.</title>
        <authorList>
            <person name="Nouioui I."/>
        </authorList>
    </citation>
    <scope>NUCLEOTIDE SEQUENCE [LARGE SCALE GENOMIC DNA]</scope>
    <source>
        <strain evidence="3">DSM 41699</strain>
    </source>
</reference>
<proteinExistence type="predicted"/>
<dbReference type="Proteomes" id="UP001183809">
    <property type="component" value="Unassembled WGS sequence"/>
</dbReference>
<sequence length="66" mass="6775">MRGPDDVPGIALSTFERPGPDGTPHPVLAAVLAELRAREAEDDAPAAYYGDSPDPLAPRPQAGAAP</sequence>
<evidence type="ECO:0000313" key="2">
    <source>
        <dbReference type="EMBL" id="MDT0462639.1"/>
    </source>
</evidence>
<evidence type="ECO:0000313" key="3">
    <source>
        <dbReference type="Proteomes" id="UP001183809"/>
    </source>
</evidence>
<feature type="region of interest" description="Disordered" evidence="1">
    <location>
        <begin position="42"/>
        <end position="66"/>
    </location>
</feature>
<keyword evidence="3" id="KW-1185">Reference proteome</keyword>
<organism evidence="2 3">
    <name type="scientific">Streptomyces gibsoniae</name>
    <dbReference type="NCBI Taxonomy" id="3075529"/>
    <lineage>
        <taxon>Bacteria</taxon>
        <taxon>Bacillati</taxon>
        <taxon>Actinomycetota</taxon>
        <taxon>Actinomycetes</taxon>
        <taxon>Kitasatosporales</taxon>
        <taxon>Streptomycetaceae</taxon>
        <taxon>Streptomyces</taxon>
    </lineage>
</organism>
<feature type="region of interest" description="Disordered" evidence="1">
    <location>
        <begin position="1"/>
        <end position="25"/>
    </location>
</feature>
<gene>
    <name evidence="2" type="ORF">RM764_06395</name>
</gene>
<name>A0ABU2TNW9_9ACTN</name>
<comment type="caution">
    <text evidence="2">The sequence shown here is derived from an EMBL/GenBank/DDBJ whole genome shotgun (WGS) entry which is preliminary data.</text>
</comment>